<dbReference type="Proteomes" id="UP000178747">
    <property type="component" value="Unassembled WGS sequence"/>
</dbReference>
<protein>
    <submittedName>
        <fullName evidence="1">Uncharacterized protein</fullName>
    </submittedName>
</protein>
<gene>
    <name evidence="1" type="ORF">A3J62_00115</name>
</gene>
<evidence type="ECO:0000313" key="2">
    <source>
        <dbReference type="Proteomes" id="UP000178747"/>
    </source>
</evidence>
<reference evidence="1 2" key="1">
    <citation type="journal article" date="2016" name="Nat. Commun.">
        <title>Thousands of microbial genomes shed light on interconnected biogeochemical processes in an aquifer system.</title>
        <authorList>
            <person name="Anantharaman K."/>
            <person name="Brown C.T."/>
            <person name="Hug L.A."/>
            <person name="Sharon I."/>
            <person name="Castelle C.J."/>
            <person name="Probst A.J."/>
            <person name="Thomas B.C."/>
            <person name="Singh A."/>
            <person name="Wilkins M.J."/>
            <person name="Karaoz U."/>
            <person name="Brodie E.L."/>
            <person name="Williams K.H."/>
            <person name="Hubbard S.S."/>
            <person name="Banfield J.F."/>
        </authorList>
    </citation>
    <scope>NUCLEOTIDE SEQUENCE [LARGE SCALE GENOMIC DNA]</scope>
</reference>
<comment type="caution">
    <text evidence="1">The sequence shown here is derived from an EMBL/GenBank/DDBJ whole genome shotgun (WGS) entry which is preliminary data.</text>
</comment>
<evidence type="ECO:0000313" key="1">
    <source>
        <dbReference type="EMBL" id="OGY47842.1"/>
    </source>
</evidence>
<dbReference type="EMBL" id="MHIH01000014">
    <property type="protein sequence ID" value="OGY47842.1"/>
    <property type="molecule type" value="Genomic_DNA"/>
</dbReference>
<organism evidence="1 2">
    <name type="scientific">Candidatus Buchananbacteria bacterium RIFCSPHIGHO2_02_FULL_38_8</name>
    <dbReference type="NCBI Taxonomy" id="1797538"/>
    <lineage>
        <taxon>Bacteria</taxon>
        <taxon>Candidatus Buchananiibacteriota</taxon>
    </lineage>
</organism>
<accession>A0A1G1Y686</accession>
<sequence>MANKNNKPKTPSQRAVNLTDPKLLIRFNEYIDHLITFDMIREADDLRQALQIYLVQDTGLVKSHPDYHQQYEKILSLAQFLVSLFLDDKQFINLVETHLADALAKEDLAVMIKDKFDGKIVTIFEDRDNFKRELREAMLRNNQRLSNTNIKINNESVEPTVANWIKDYNSTVGAEIASQIDRINYLTNSANIKNLSQEEKRKVETLINLYEHLKKSSETVEGLEEAVPYYVNNQHFVLTGGKLEIIKEDPVLTSVLTGKPLREVEDVLAEDKEEKKTETTQETAEQDKMKEEILLAYRGDSRQHSVILKEEKKISDKFGSDIASLRAEFYRAVQAKNLNRTIALLRLLTQEDELTKFLVEDKKLNTFLAATWQKQYGPELAEEFKKNPTDISFVRLFLQYILQQRLGLPSGDAARFGLQIGNIFVSLGKKEYNKMAYFDVKSKSFKWFE</sequence>
<proteinExistence type="predicted"/>
<dbReference type="AlphaFoldDB" id="A0A1G1Y686"/>
<name>A0A1G1Y686_9BACT</name>